<accession>A0A0B0I9F2</accession>
<keyword evidence="3" id="KW-0812">Transmembrane</keyword>
<keyword evidence="6" id="KW-1185">Reference proteome</keyword>
<dbReference type="Proteomes" id="UP000030832">
    <property type="component" value="Unassembled WGS sequence"/>
</dbReference>
<evidence type="ECO:0000256" key="3">
    <source>
        <dbReference type="SAM" id="Phobius"/>
    </source>
</evidence>
<keyword evidence="3" id="KW-0472">Membrane</keyword>
<evidence type="ECO:0000313" key="5">
    <source>
        <dbReference type="EMBL" id="KHF37870.1"/>
    </source>
</evidence>
<protein>
    <recommendedName>
        <fullName evidence="2">Anti-sigma-W factor RsiW</fullName>
    </recommendedName>
</protein>
<feature type="transmembrane region" description="Helical" evidence="3">
    <location>
        <begin position="89"/>
        <end position="108"/>
    </location>
</feature>
<dbReference type="InterPro" id="IPR027383">
    <property type="entry name" value="Znf_put"/>
</dbReference>
<dbReference type="AlphaFoldDB" id="A0A0B0I9F2"/>
<dbReference type="STRING" id="333138.LQ50_24840"/>
<dbReference type="EMBL" id="JRJU01000065">
    <property type="protein sequence ID" value="KHF37870.1"/>
    <property type="molecule type" value="Genomic_DNA"/>
</dbReference>
<comment type="similarity">
    <text evidence="1">Belongs to the zinc-associated anti-sigma factor (ZAS) superfamily. Anti-sigma-W factor family.</text>
</comment>
<feature type="domain" description="Putative zinc-finger" evidence="4">
    <location>
        <begin position="6"/>
        <end position="38"/>
    </location>
</feature>
<dbReference type="Pfam" id="PF13490">
    <property type="entry name" value="zf-HC2"/>
    <property type="match status" value="1"/>
</dbReference>
<organism evidence="5 6">
    <name type="scientific">Halalkalibacter okhensis</name>
    <dbReference type="NCBI Taxonomy" id="333138"/>
    <lineage>
        <taxon>Bacteria</taxon>
        <taxon>Bacillati</taxon>
        <taxon>Bacillota</taxon>
        <taxon>Bacilli</taxon>
        <taxon>Bacillales</taxon>
        <taxon>Bacillaceae</taxon>
        <taxon>Halalkalibacter</taxon>
    </lineage>
</organism>
<dbReference type="Gene3D" id="1.10.10.1320">
    <property type="entry name" value="Anti-sigma factor, zinc-finger domain"/>
    <property type="match status" value="1"/>
</dbReference>
<evidence type="ECO:0000259" key="4">
    <source>
        <dbReference type="Pfam" id="PF13490"/>
    </source>
</evidence>
<evidence type="ECO:0000313" key="6">
    <source>
        <dbReference type="Proteomes" id="UP000030832"/>
    </source>
</evidence>
<evidence type="ECO:0000256" key="2">
    <source>
        <dbReference type="ARBA" id="ARBA00024438"/>
    </source>
</evidence>
<evidence type="ECO:0000256" key="1">
    <source>
        <dbReference type="ARBA" id="ARBA00024353"/>
    </source>
</evidence>
<dbReference type="eggNOG" id="COG5662">
    <property type="taxonomic scope" value="Bacteria"/>
</dbReference>
<dbReference type="RefSeq" id="WP_034634032.1">
    <property type="nucleotide sequence ID" value="NZ_JRJU01000065.1"/>
</dbReference>
<comment type="caution">
    <text evidence="5">The sequence shown here is derived from an EMBL/GenBank/DDBJ whole genome shotgun (WGS) entry which is preliminary data.</text>
</comment>
<name>A0A0B0I9F2_9BACI</name>
<gene>
    <name evidence="5" type="ORF">LQ50_24840</name>
</gene>
<proteinExistence type="inferred from homology"/>
<sequence length="212" mass="23770">MKCEQKYDELIQKVVDSEATDEERKQLDQHLTSCASCRQHLHELKKVIAFVQSASHIEAPPNFTEGVMARLPERKKTSKWKQWTRKHPLLVSAAVFFLLMLASVSSLWNTGNEQVAVTGSGKVQIDQESGRVIVPEGEVIEGDLVVRNGLLQVDGEVQGNVLLVNSESYYASVGHVSGEIQELNQALDWVWYNVKNFFKEVVSITNNEGSDD</sequence>
<keyword evidence="3" id="KW-1133">Transmembrane helix</keyword>
<dbReference type="OrthoDB" id="9782842at2"/>
<reference evidence="5 6" key="1">
    <citation type="submission" date="2014-09" db="EMBL/GenBank/DDBJ databases">
        <title>Genome sequencing and annotation of Bacillus Okhensis strain Kh10-101T.</title>
        <authorList>
            <person name="Prakash J.S."/>
        </authorList>
    </citation>
    <scope>NUCLEOTIDE SEQUENCE [LARGE SCALE GENOMIC DNA]</scope>
    <source>
        <strain evidence="6">Kh10-101T</strain>
    </source>
</reference>
<dbReference type="InterPro" id="IPR041916">
    <property type="entry name" value="Anti_sigma_zinc_sf"/>
</dbReference>